<evidence type="ECO:0000313" key="5">
    <source>
        <dbReference type="EMBL" id="KAJ3994712.1"/>
    </source>
</evidence>
<reference evidence="5" key="1">
    <citation type="submission" date="2022-08" db="EMBL/GenBank/DDBJ databases">
        <authorList>
            <consortium name="DOE Joint Genome Institute"/>
            <person name="Min B."/>
            <person name="Riley R."/>
            <person name="Sierra-Patev S."/>
            <person name="Naranjo-Ortiz M."/>
            <person name="Looney B."/>
            <person name="Konkel Z."/>
            <person name="Slot J.C."/>
            <person name="Sakamoto Y."/>
            <person name="Steenwyk J.L."/>
            <person name="Rokas A."/>
            <person name="Carro J."/>
            <person name="Camarero S."/>
            <person name="Ferreira P."/>
            <person name="Molpeceres G."/>
            <person name="Ruiz-Duenas F.J."/>
            <person name="Serrano A."/>
            <person name="Henrissat B."/>
            <person name="Drula E."/>
            <person name="Hughes K.W."/>
            <person name="Mata J.L."/>
            <person name="Ishikawa N.K."/>
            <person name="Vargas-Isla R."/>
            <person name="Ushijima S."/>
            <person name="Smith C.A."/>
            <person name="Ahrendt S."/>
            <person name="Andreopoulos W."/>
            <person name="He G."/>
            <person name="Labutti K."/>
            <person name="Lipzen A."/>
            <person name="Ng V."/>
            <person name="Sandor L."/>
            <person name="Barry K."/>
            <person name="Martinez A.T."/>
            <person name="Xiao Y."/>
            <person name="Gibbons J.G."/>
            <person name="Terashima K."/>
            <person name="Hibbett D.S."/>
            <person name="Grigoriev I.V."/>
        </authorList>
    </citation>
    <scope>NUCLEOTIDE SEQUENCE</scope>
    <source>
        <strain evidence="5">TFB10827</strain>
    </source>
</reference>
<protein>
    <recommendedName>
        <fullName evidence="7">Helicase ATP-binding domain-containing protein</fullName>
    </recommendedName>
</protein>
<dbReference type="Gene3D" id="3.40.50.300">
    <property type="entry name" value="P-loop containing nucleotide triphosphate hydrolases"/>
    <property type="match status" value="1"/>
</dbReference>
<keyword evidence="1" id="KW-0547">Nucleotide-binding</keyword>
<dbReference type="Proteomes" id="UP001163828">
    <property type="component" value="Unassembled WGS sequence"/>
</dbReference>
<dbReference type="InterPro" id="IPR050699">
    <property type="entry name" value="RNA-DNA_Helicase"/>
</dbReference>
<organism evidence="5 6">
    <name type="scientific">Lentinula boryana</name>
    <dbReference type="NCBI Taxonomy" id="40481"/>
    <lineage>
        <taxon>Eukaryota</taxon>
        <taxon>Fungi</taxon>
        <taxon>Dikarya</taxon>
        <taxon>Basidiomycota</taxon>
        <taxon>Agaricomycotina</taxon>
        <taxon>Agaricomycetes</taxon>
        <taxon>Agaricomycetidae</taxon>
        <taxon>Agaricales</taxon>
        <taxon>Marasmiineae</taxon>
        <taxon>Omphalotaceae</taxon>
        <taxon>Lentinula</taxon>
    </lineage>
</organism>
<name>A0ABQ8Q845_9AGAR</name>
<keyword evidence="6" id="KW-1185">Reference proteome</keyword>
<dbReference type="SUPFAM" id="SSF52540">
    <property type="entry name" value="P-loop containing nucleoside triphosphate hydrolases"/>
    <property type="match status" value="1"/>
</dbReference>
<evidence type="ECO:0008006" key="7">
    <source>
        <dbReference type="Google" id="ProtNLM"/>
    </source>
</evidence>
<evidence type="ECO:0000256" key="3">
    <source>
        <dbReference type="ARBA" id="ARBA00022806"/>
    </source>
</evidence>
<keyword evidence="3" id="KW-0347">Helicase</keyword>
<dbReference type="EMBL" id="MU790688">
    <property type="protein sequence ID" value="KAJ3994712.1"/>
    <property type="molecule type" value="Genomic_DNA"/>
</dbReference>
<evidence type="ECO:0000256" key="2">
    <source>
        <dbReference type="ARBA" id="ARBA00022801"/>
    </source>
</evidence>
<keyword evidence="4" id="KW-0067">ATP-binding</keyword>
<evidence type="ECO:0000256" key="1">
    <source>
        <dbReference type="ARBA" id="ARBA00022741"/>
    </source>
</evidence>
<gene>
    <name evidence="5" type="ORF">F5050DRAFT_1772364</name>
</gene>
<evidence type="ECO:0000313" key="6">
    <source>
        <dbReference type="Proteomes" id="UP001163828"/>
    </source>
</evidence>
<comment type="caution">
    <text evidence="5">The sequence shown here is derived from an EMBL/GenBank/DDBJ whole genome shotgun (WGS) entry which is preliminary data.</text>
</comment>
<proteinExistence type="predicted"/>
<sequence>MLDVLFEFINTLDFTLSVVSWFRDNARIAWVIFDEIHYMRDKERGVAFGKTRIILPQCPHVFLSATIPNSLRFAQWICHVYNQPLLCRVYRLSQPTPL</sequence>
<evidence type="ECO:0000256" key="4">
    <source>
        <dbReference type="ARBA" id="ARBA00022840"/>
    </source>
</evidence>
<accession>A0ABQ8Q845</accession>
<dbReference type="PANTHER" id="PTHR12131">
    <property type="entry name" value="ATP-DEPENDENT RNA AND DNA HELICASE"/>
    <property type="match status" value="1"/>
</dbReference>
<dbReference type="PANTHER" id="PTHR12131:SF7">
    <property type="entry name" value="EXOSOME RNA HELICASE MTR4"/>
    <property type="match status" value="1"/>
</dbReference>
<keyword evidence="2" id="KW-0378">Hydrolase</keyword>
<dbReference type="InterPro" id="IPR027417">
    <property type="entry name" value="P-loop_NTPase"/>
</dbReference>